<evidence type="ECO:0000313" key="3">
    <source>
        <dbReference type="EMBL" id="QEV21899.1"/>
    </source>
</evidence>
<dbReference type="InterPro" id="IPR020051">
    <property type="entry name" value="SagB-type_dehydrogenase"/>
</dbReference>
<accession>A0A5J6HNM0</accession>
<organism evidence="3 4">
    <name type="scientific">Streptomyces alboniger</name>
    <dbReference type="NCBI Taxonomy" id="132473"/>
    <lineage>
        <taxon>Bacteria</taxon>
        <taxon>Bacillati</taxon>
        <taxon>Actinomycetota</taxon>
        <taxon>Actinomycetes</taxon>
        <taxon>Kitasatosporales</taxon>
        <taxon>Streptomycetaceae</taxon>
        <taxon>Streptomyces</taxon>
        <taxon>Streptomyces aurantiacus group</taxon>
    </lineage>
</organism>
<sequence length="362" mass="39159">MRYRRNPDLLLEWQDEAGPVLVDCRRWRRFTARPRLLALLNELGRPLTTEEIHARWGASAPNGEGSGGAELAATQRALDQLAAAGIIRSSAHTAPMPQGLTPYELAAHARAGHGPAANTQQGSPPPARLRHPDSTRTVRLTDSDELPSRPLREVLTERRSIRDFAPSPLPLGHLAVFLARSARVRGPLGPLRFQQTQRPSPSGGGRHSLETYVIARKVSGLAPGAYHYDPFDHTLNRLAPWDDELAAVLNTTVTMPAYMEHPPPASLLLASHAARTGWKYEGLALSLIYRDAGCLLQTLCLTATDLGLGACPTGTMRPANQVAFLKCHQDGLLHVGNLALGIPGPGRDMSTTVRPGPVGVQR</sequence>
<dbReference type="KEGG" id="salw:CP975_34195"/>
<feature type="domain" description="Nitroreductase" evidence="2">
    <location>
        <begin position="156"/>
        <end position="319"/>
    </location>
</feature>
<gene>
    <name evidence="3" type="ORF">CP975_34195</name>
</gene>
<feature type="compositionally biased region" description="Basic and acidic residues" evidence="1">
    <location>
        <begin position="130"/>
        <end position="145"/>
    </location>
</feature>
<protein>
    <submittedName>
        <fullName evidence="3">SagB/ThcOx family dehydrogenase</fullName>
    </submittedName>
</protein>
<dbReference type="GO" id="GO:0016491">
    <property type="term" value="F:oxidoreductase activity"/>
    <property type="evidence" value="ECO:0007669"/>
    <property type="project" value="InterPro"/>
</dbReference>
<dbReference type="Proteomes" id="UP000326553">
    <property type="component" value="Chromosome"/>
</dbReference>
<dbReference type="PANTHER" id="PTHR43745">
    <property type="entry name" value="NITROREDUCTASE MJ1384-RELATED"/>
    <property type="match status" value="1"/>
</dbReference>
<dbReference type="Pfam" id="PF00881">
    <property type="entry name" value="Nitroreductase"/>
    <property type="match status" value="1"/>
</dbReference>
<dbReference type="InterPro" id="IPR029479">
    <property type="entry name" value="Nitroreductase"/>
</dbReference>
<proteinExistence type="predicted"/>
<reference evidence="3 4" key="1">
    <citation type="submission" date="2017-09" db="EMBL/GenBank/DDBJ databases">
        <authorList>
            <person name="Lee N."/>
            <person name="Cho B.-K."/>
        </authorList>
    </citation>
    <scope>NUCLEOTIDE SEQUENCE [LARGE SCALE GENOMIC DNA]</scope>
    <source>
        <strain evidence="3 4">ATCC 12461</strain>
    </source>
</reference>
<evidence type="ECO:0000313" key="4">
    <source>
        <dbReference type="Proteomes" id="UP000326553"/>
    </source>
</evidence>
<dbReference type="Gene3D" id="3.40.109.10">
    <property type="entry name" value="NADH Oxidase"/>
    <property type="match status" value="1"/>
</dbReference>
<keyword evidence="4" id="KW-1185">Reference proteome</keyword>
<evidence type="ECO:0000256" key="1">
    <source>
        <dbReference type="SAM" id="MobiDB-lite"/>
    </source>
</evidence>
<dbReference type="PANTHER" id="PTHR43745:SF2">
    <property type="entry name" value="NITROREDUCTASE MJ1384-RELATED"/>
    <property type="match status" value="1"/>
</dbReference>
<name>A0A5J6HNM0_STRAD</name>
<dbReference type="NCBIfam" id="TIGR03605">
    <property type="entry name" value="antibiot_sagB"/>
    <property type="match status" value="1"/>
</dbReference>
<dbReference type="InterPro" id="IPR052544">
    <property type="entry name" value="Bacteriocin_Proc_Enz"/>
</dbReference>
<dbReference type="AlphaFoldDB" id="A0A5J6HNM0"/>
<evidence type="ECO:0000259" key="2">
    <source>
        <dbReference type="Pfam" id="PF00881"/>
    </source>
</evidence>
<dbReference type="CDD" id="cd02142">
    <property type="entry name" value="McbC_SagB-like_oxidoreductase"/>
    <property type="match status" value="1"/>
</dbReference>
<feature type="region of interest" description="Disordered" evidence="1">
    <location>
        <begin position="111"/>
        <end position="145"/>
    </location>
</feature>
<dbReference type="InterPro" id="IPR000415">
    <property type="entry name" value="Nitroreductase-like"/>
</dbReference>
<dbReference type="OrthoDB" id="3723182at2"/>
<dbReference type="SUPFAM" id="SSF55469">
    <property type="entry name" value="FMN-dependent nitroreductase-like"/>
    <property type="match status" value="1"/>
</dbReference>
<dbReference type="EMBL" id="CP023695">
    <property type="protein sequence ID" value="QEV21899.1"/>
    <property type="molecule type" value="Genomic_DNA"/>
</dbReference>